<protein>
    <submittedName>
        <fullName evidence="2">Glycosyltransferase</fullName>
    </submittedName>
</protein>
<dbReference type="Pfam" id="PF00535">
    <property type="entry name" value="Glycos_transf_2"/>
    <property type="match status" value="1"/>
</dbReference>
<organism evidence="2">
    <name type="scientific">Methylophaga aminisulfidivorans</name>
    <dbReference type="NCBI Taxonomy" id="230105"/>
    <lineage>
        <taxon>Bacteria</taxon>
        <taxon>Pseudomonadati</taxon>
        <taxon>Pseudomonadota</taxon>
        <taxon>Gammaproteobacteria</taxon>
        <taxon>Thiotrichales</taxon>
        <taxon>Piscirickettsiaceae</taxon>
        <taxon>Methylophaga</taxon>
    </lineage>
</organism>
<accession>A0A7C1ZV49</accession>
<evidence type="ECO:0000259" key="1">
    <source>
        <dbReference type="Pfam" id="PF00535"/>
    </source>
</evidence>
<dbReference type="EMBL" id="DRHY01000100">
    <property type="protein sequence ID" value="HEC73670.1"/>
    <property type="molecule type" value="Genomic_DNA"/>
</dbReference>
<evidence type="ECO:0000313" key="2">
    <source>
        <dbReference type="EMBL" id="HEC73670.1"/>
    </source>
</evidence>
<dbReference type="PANTHER" id="PTHR22916:SF3">
    <property type="entry name" value="UDP-GLCNAC:BETAGAL BETA-1,3-N-ACETYLGLUCOSAMINYLTRANSFERASE-LIKE PROTEIN 1"/>
    <property type="match status" value="1"/>
</dbReference>
<name>A0A7C1ZV49_9GAMM</name>
<dbReference type="AlphaFoldDB" id="A0A7C1ZV49"/>
<dbReference type="Proteomes" id="UP000886384">
    <property type="component" value="Unassembled WGS sequence"/>
</dbReference>
<gene>
    <name evidence="2" type="ORF">ENI26_04760</name>
</gene>
<dbReference type="InterPro" id="IPR029044">
    <property type="entry name" value="Nucleotide-diphossugar_trans"/>
</dbReference>
<feature type="domain" description="Glycosyltransferase 2-like" evidence="1">
    <location>
        <begin position="174"/>
        <end position="299"/>
    </location>
</feature>
<comment type="caution">
    <text evidence="2">The sequence shown here is derived from an EMBL/GenBank/DDBJ whole genome shotgun (WGS) entry which is preliminary data.</text>
</comment>
<dbReference type="GO" id="GO:0016758">
    <property type="term" value="F:hexosyltransferase activity"/>
    <property type="evidence" value="ECO:0007669"/>
    <property type="project" value="UniProtKB-ARBA"/>
</dbReference>
<dbReference type="InterPro" id="IPR001173">
    <property type="entry name" value="Glyco_trans_2-like"/>
</dbReference>
<dbReference type="PANTHER" id="PTHR22916">
    <property type="entry name" value="GLYCOSYLTRANSFERASE"/>
    <property type="match status" value="1"/>
</dbReference>
<proteinExistence type="predicted"/>
<sequence length="525" mass="60000">MLGQDLDEQLQGGEQAIELFPDDSTLLSILLCNHKKPSLQLALESVFCNQIPQNFEVIICDDSSTDGAWDIACEFSQLYDEKVTLCKQHMPIGKKMNRKKGLLMCKGTYVVEVIDGDVFDYEYSKSTISRLKQDKYYTHSYIKQLKPGNFFIPQQFDPILRSPKNDRVKNPLVSICVYNYNYGRYLRQCLQSVVEQTYSNIEVCFSDNGSTDESWDIALEFAKKYPDKFNLTRNRTNFGPNVNLWNCVLNMTGKYVLKLCSDDAIKPGYIERCVELLERHPDAGFAMVHRDIMDENGVISNEAAFYSENCLIPGNEQSAVYMVSSVNPSVSQVFYKVEYLGGKRMSGNLNDRWFGDRIMDFHITCERPIVYIKEPLLLNRVHSQSDGSALDGNLLQCVGEYVLVHQLSDIAANYHGMEKAQKRLPEALEKLSNLSIRYCLRRLLKGDENGAKRYFYFALAADLNIDKHAVFPLLTEYWSSDSERKVELLSKIKLDSSDVLTRKVSYPPPEGSIQYFYDGDSYATG</sequence>
<dbReference type="CDD" id="cd00761">
    <property type="entry name" value="Glyco_tranf_GTA_type"/>
    <property type="match status" value="2"/>
</dbReference>
<dbReference type="SUPFAM" id="SSF53448">
    <property type="entry name" value="Nucleotide-diphospho-sugar transferases"/>
    <property type="match status" value="2"/>
</dbReference>
<dbReference type="Gene3D" id="3.90.550.10">
    <property type="entry name" value="Spore Coat Polysaccharide Biosynthesis Protein SpsA, Chain A"/>
    <property type="match status" value="2"/>
</dbReference>
<reference evidence="2" key="1">
    <citation type="journal article" date="2020" name="mSystems">
        <title>Genome- and Community-Level Interaction Insights into Carbon Utilization and Element Cycling Functions of Hydrothermarchaeota in Hydrothermal Sediment.</title>
        <authorList>
            <person name="Zhou Z."/>
            <person name="Liu Y."/>
            <person name="Xu W."/>
            <person name="Pan J."/>
            <person name="Luo Z.H."/>
            <person name="Li M."/>
        </authorList>
    </citation>
    <scope>NUCLEOTIDE SEQUENCE [LARGE SCALE GENOMIC DNA]</scope>
    <source>
        <strain evidence="2">HyVt-380</strain>
    </source>
</reference>